<keyword evidence="5" id="KW-0597">Phosphoprotein</keyword>
<gene>
    <name evidence="14" type="primary">LOC100903171</name>
</gene>
<dbReference type="RefSeq" id="XP_003743098.1">
    <property type="nucleotide sequence ID" value="XM_003743050.2"/>
</dbReference>
<feature type="domain" description="SGS" evidence="11">
    <location>
        <begin position="151"/>
        <end position="234"/>
    </location>
</feature>
<evidence type="ECO:0000256" key="6">
    <source>
        <dbReference type="ARBA" id="ARBA00022786"/>
    </source>
</evidence>
<evidence type="ECO:0000256" key="9">
    <source>
        <dbReference type="ARBA" id="ARBA00025145"/>
    </source>
</evidence>
<evidence type="ECO:0000256" key="2">
    <source>
        <dbReference type="ARBA" id="ARBA00004496"/>
    </source>
</evidence>
<dbReference type="InterPro" id="IPR008978">
    <property type="entry name" value="HSP20-like_chaperone"/>
</dbReference>
<dbReference type="SUPFAM" id="SSF140106">
    <property type="entry name" value="Calcyclin-binding protein-like"/>
    <property type="match status" value="1"/>
</dbReference>
<dbReference type="InterPro" id="IPR015120">
    <property type="entry name" value="Siah-Interact_N"/>
</dbReference>
<dbReference type="Pfam" id="PF09032">
    <property type="entry name" value="Siah-Interact_N"/>
    <property type="match status" value="1"/>
</dbReference>
<reference evidence="14" key="1">
    <citation type="submission" date="2025-08" db="UniProtKB">
        <authorList>
            <consortium name="RefSeq"/>
        </authorList>
    </citation>
    <scope>IDENTIFICATION</scope>
</reference>
<sequence>MPVKIEELKADIAELRNLLETASRAKVRDVLSTELRKMETILISLKEAADKNPPSASASASSNPPKTSAVIPTEKLRDYAWDQSDKFVKFYLTVPGVQNLDANLIALTVTETGCSLTISAPDKTRIFSIEKLLENVVVEESHHKVKTDSIVILLKKKKSGNWPFITKTEKNIKEARDAKFKPEIESDDPSKGLMSMMKKLYEEGDDEMKRSIAKAWSQSRDGGASSTMEGMDFP</sequence>
<dbReference type="InterPro" id="IPR007699">
    <property type="entry name" value="SGS_dom"/>
</dbReference>
<dbReference type="PANTHER" id="PTHR13164">
    <property type="entry name" value="CALICYLIN BINDING PROTEIN"/>
    <property type="match status" value="1"/>
</dbReference>
<dbReference type="InterPro" id="IPR037201">
    <property type="entry name" value="CacyBP_N"/>
</dbReference>
<evidence type="ECO:0000256" key="4">
    <source>
        <dbReference type="ARBA" id="ARBA00022490"/>
    </source>
</evidence>
<dbReference type="AlphaFoldDB" id="A0AAJ6QT91"/>
<feature type="compositionally biased region" description="Polar residues" evidence="10">
    <location>
        <begin position="216"/>
        <end position="228"/>
    </location>
</feature>
<dbReference type="InterPro" id="IPR052289">
    <property type="entry name" value="Calcyclin-binding_UBL-bridge"/>
</dbReference>
<accession>A0AAJ6QT91</accession>
<keyword evidence="4" id="KW-0963">Cytoplasm</keyword>
<dbReference type="Proteomes" id="UP000694867">
    <property type="component" value="Unplaced"/>
</dbReference>
<protein>
    <recommendedName>
        <fullName evidence="3">Calcyclin-binding protein</fullName>
    </recommendedName>
</protein>
<evidence type="ECO:0000259" key="12">
    <source>
        <dbReference type="PROSITE" id="PS51203"/>
    </source>
</evidence>
<comment type="function">
    <text evidence="9">May be involved in calcium-dependent ubiquitination and subsequent proteasomal degradation of target proteins. Probably serves as a molecular bridge in ubiquitin E3 complexes. Participates in the ubiquitin-mediated degradation of beta-catenin (CTNNB1).</text>
</comment>
<dbReference type="Pfam" id="PF04969">
    <property type="entry name" value="CS"/>
    <property type="match status" value="1"/>
</dbReference>
<dbReference type="KEGG" id="goe:100903171"/>
<evidence type="ECO:0000313" key="14">
    <source>
        <dbReference type="RefSeq" id="XP_003743098.1"/>
    </source>
</evidence>
<dbReference type="PANTHER" id="PTHR13164:SF3">
    <property type="entry name" value="CALCYCLIN-BINDING PROTEIN"/>
    <property type="match status" value="1"/>
</dbReference>
<feature type="domain" description="CS" evidence="12">
    <location>
        <begin position="74"/>
        <end position="166"/>
    </location>
</feature>
<dbReference type="SUPFAM" id="SSF49764">
    <property type="entry name" value="HSP20-like chaperones"/>
    <property type="match status" value="1"/>
</dbReference>
<evidence type="ECO:0000256" key="5">
    <source>
        <dbReference type="ARBA" id="ARBA00022553"/>
    </source>
</evidence>
<dbReference type="GO" id="GO:0007507">
    <property type="term" value="P:heart development"/>
    <property type="evidence" value="ECO:0007669"/>
    <property type="project" value="TreeGrafter"/>
</dbReference>
<evidence type="ECO:0000256" key="7">
    <source>
        <dbReference type="ARBA" id="ARBA00022990"/>
    </source>
</evidence>
<dbReference type="Gene3D" id="4.10.860.10">
    <property type="entry name" value="UVR domain"/>
    <property type="match status" value="1"/>
</dbReference>
<dbReference type="PROSITE" id="PS51048">
    <property type="entry name" value="SGS"/>
    <property type="match status" value="1"/>
</dbReference>
<keyword evidence="8" id="KW-0539">Nucleus</keyword>
<proteinExistence type="predicted"/>
<dbReference type="GeneID" id="100903171"/>
<evidence type="ECO:0000256" key="1">
    <source>
        <dbReference type="ARBA" id="ARBA00004123"/>
    </source>
</evidence>
<evidence type="ECO:0000256" key="3">
    <source>
        <dbReference type="ARBA" id="ARBA00015702"/>
    </source>
</evidence>
<evidence type="ECO:0000256" key="10">
    <source>
        <dbReference type="SAM" id="MobiDB-lite"/>
    </source>
</evidence>
<dbReference type="GO" id="GO:0005634">
    <property type="term" value="C:nucleus"/>
    <property type="evidence" value="ECO:0007669"/>
    <property type="project" value="UniProtKB-SubCell"/>
</dbReference>
<keyword evidence="6" id="KW-0833">Ubl conjugation pathway</keyword>
<keyword evidence="7" id="KW-0007">Acetylation</keyword>
<name>A0AAJ6QT91_9ACAR</name>
<keyword evidence="13" id="KW-1185">Reference proteome</keyword>
<evidence type="ECO:0000259" key="11">
    <source>
        <dbReference type="PROSITE" id="PS51048"/>
    </source>
</evidence>
<organism evidence="13 14">
    <name type="scientific">Galendromus occidentalis</name>
    <name type="common">western predatory mite</name>
    <dbReference type="NCBI Taxonomy" id="34638"/>
    <lineage>
        <taxon>Eukaryota</taxon>
        <taxon>Metazoa</taxon>
        <taxon>Ecdysozoa</taxon>
        <taxon>Arthropoda</taxon>
        <taxon>Chelicerata</taxon>
        <taxon>Arachnida</taxon>
        <taxon>Acari</taxon>
        <taxon>Parasitiformes</taxon>
        <taxon>Mesostigmata</taxon>
        <taxon>Gamasina</taxon>
        <taxon>Phytoseioidea</taxon>
        <taxon>Phytoseiidae</taxon>
        <taxon>Typhlodrominae</taxon>
        <taxon>Galendromus</taxon>
    </lineage>
</organism>
<comment type="subcellular location">
    <subcellularLocation>
        <location evidence="2">Cytoplasm</location>
    </subcellularLocation>
    <subcellularLocation>
        <location evidence="1">Nucleus</location>
    </subcellularLocation>
</comment>
<feature type="region of interest" description="Disordered" evidence="10">
    <location>
        <begin position="211"/>
        <end position="234"/>
    </location>
</feature>
<dbReference type="Gene3D" id="2.60.40.790">
    <property type="match status" value="1"/>
</dbReference>
<dbReference type="InterPro" id="IPR007052">
    <property type="entry name" value="CS_dom"/>
</dbReference>
<evidence type="ECO:0000256" key="8">
    <source>
        <dbReference type="ARBA" id="ARBA00023242"/>
    </source>
</evidence>
<evidence type="ECO:0000313" key="13">
    <source>
        <dbReference type="Proteomes" id="UP000694867"/>
    </source>
</evidence>
<dbReference type="GO" id="GO:0005737">
    <property type="term" value="C:cytoplasm"/>
    <property type="evidence" value="ECO:0007669"/>
    <property type="project" value="UniProtKB-SubCell"/>
</dbReference>
<dbReference type="PROSITE" id="PS51203">
    <property type="entry name" value="CS"/>
    <property type="match status" value="1"/>
</dbReference>